<comment type="similarity">
    <text evidence="1">Belongs to the adrenodoxin/putidaredoxin family.</text>
</comment>
<dbReference type="GO" id="GO:0051537">
    <property type="term" value="F:2 iron, 2 sulfur cluster binding"/>
    <property type="evidence" value="ECO:0007669"/>
    <property type="project" value="UniProtKB-KW"/>
</dbReference>
<dbReference type="GO" id="GO:0046872">
    <property type="term" value="F:metal ion binding"/>
    <property type="evidence" value="ECO:0007669"/>
    <property type="project" value="UniProtKB-KW"/>
</dbReference>
<dbReference type="GO" id="GO:0140647">
    <property type="term" value="P:P450-containing electron transport chain"/>
    <property type="evidence" value="ECO:0007669"/>
    <property type="project" value="InterPro"/>
</dbReference>
<reference evidence="8" key="3">
    <citation type="submission" date="2020-02" db="EMBL/GenBank/DDBJ databases">
        <authorList>
            <person name="Matsumoto Y."/>
            <person name="Motooka D."/>
            <person name="Nakamura S."/>
        </authorList>
    </citation>
    <scope>NUCLEOTIDE SEQUENCE</scope>
    <source>
        <strain evidence="8">JCM 12405</strain>
    </source>
</reference>
<dbReference type="InterPro" id="IPR001055">
    <property type="entry name" value="Adrenodoxin-like"/>
</dbReference>
<evidence type="ECO:0000256" key="3">
    <source>
        <dbReference type="ARBA" id="ARBA00022723"/>
    </source>
</evidence>
<dbReference type="GO" id="GO:0009055">
    <property type="term" value="F:electron transfer activity"/>
    <property type="evidence" value="ECO:0007669"/>
    <property type="project" value="TreeGrafter"/>
</dbReference>
<reference evidence="8 11" key="2">
    <citation type="journal article" date="2019" name="Emerg. Microbes Infect.">
        <title>Comprehensive subspecies identification of 175 nontuberculous mycobacteria species based on 7547 genomic profiles.</title>
        <authorList>
            <person name="Matsumoto Y."/>
            <person name="Kinjo T."/>
            <person name="Motooka D."/>
            <person name="Nabeya D."/>
            <person name="Jung N."/>
            <person name="Uechi K."/>
            <person name="Horii T."/>
            <person name="Iida T."/>
            <person name="Fujita J."/>
            <person name="Nakamura S."/>
        </authorList>
    </citation>
    <scope>NUCLEOTIDE SEQUENCE [LARGE SCALE GENOMIC DNA]</scope>
    <source>
        <strain evidence="8 11">JCM 12405</strain>
    </source>
</reference>
<dbReference type="RefSeq" id="WP_085192232.1">
    <property type="nucleotide sequence ID" value="NZ_AP022605.1"/>
</dbReference>
<dbReference type="Pfam" id="PF00111">
    <property type="entry name" value="Fer2"/>
    <property type="match status" value="1"/>
</dbReference>
<dbReference type="InterPro" id="IPR012675">
    <property type="entry name" value="Beta-grasp_dom_sf"/>
</dbReference>
<evidence type="ECO:0000256" key="1">
    <source>
        <dbReference type="ARBA" id="ARBA00010914"/>
    </source>
</evidence>
<dbReference type="STRING" id="126673.AWC01_00335"/>
<evidence type="ECO:0000256" key="6">
    <source>
        <dbReference type="ARBA" id="ARBA00034078"/>
    </source>
</evidence>
<dbReference type="PROSITE" id="PS00814">
    <property type="entry name" value="ADX"/>
    <property type="match status" value="1"/>
</dbReference>
<evidence type="ECO:0000313" key="10">
    <source>
        <dbReference type="Proteomes" id="UP000193564"/>
    </source>
</evidence>
<keyword evidence="4" id="KW-0408">Iron</keyword>
<gene>
    <name evidence="8" type="primary">fdxB</name>
    <name evidence="9" type="ORF">AWC01_00335</name>
    <name evidence="8" type="ORF">MDOR_29430</name>
</gene>
<evidence type="ECO:0000259" key="7">
    <source>
        <dbReference type="PROSITE" id="PS51085"/>
    </source>
</evidence>
<dbReference type="CDD" id="cd00207">
    <property type="entry name" value="fer2"/>
    <property type="match status" value="1"/>
</dbReference>
<dbReference type="OrthoDB" id="9799640at2"/>
<evidence type="ECO:0000313" key="9">
    <source>
        <dbReference type="EMBL" id="ORV37705.1"/>
    </source>
</evidence>
<sequence>MTKITYVDHNGESRTVDGIAGESLMEAAVSNLVPGIDGDCGGACACATCHVHVEADWLDKLPPIEPTEKSMLEFCEGADGTSRLGCQIKIGPALDGIVVSTPIAQH</sequence>
<protein>
    <submittedName>
        <fullName evidence="9">2Fe-2S ferredoxin</fullName>
    </submittedName>
</protein>
<evidence type="ECO:0000256" key="4">
    <source>
        <dbReference type="ARBA" id="ARBA00023004"/>
    </source>
</evidence>
<accession>A0A1X1T0D1</accession>
<dbReference type="Gene3D" id="3.10.20.30">
    <property type="match status" value="1"/>
</dbReference>
<name>A0A1X1T0D1_9MYCO</name>
<dbReference type="PANTHER" id="PTHR23426">
    <property type="entry name" value="FERREDOXIN/ADRENODOXIN"/>
    <property type="match status" value="1"/>
</dbReference>
<dbReference type="InterPro" id="IPR018298">
    <property type="entry name" value="Adrenodoxin_Fe-S_BS"/>
</dbReference>
<evidence type="ECO:0000256" key="2">
    <source>
        <dbReference type="ARBA" id="ARBA00022714"/>
    </source>
</evidence>
<evidence type="ECO:0000313" key="11">
    <source>
        <dbReference type="Proteomes" id="UP000467201"/>
    </source>
</evidence>
<evidence type="ECO:0000256" key="5">
    <source>
        <dbReference type="ARBA" id="ARBA00023014"/>
    </source>
</evidence>
<keyword evidence="2" id="KW-0001">2Fe-2S</keyword>
<proteinExistence type="inferred from homology"/>
<dbReference type="PANTHER" id="PTHR23426:SF65">
    <property type="entry name" value="FERREDOXIN-2, MITOCHONDRIAL"/>
    <property type="match status" value="1"/>
</dbReference>
<keyword evidence="3" id="KW-0479">Metal-binding</keyword>
<dbReference type="Proteomes" id="UP000467201">
    <property type="component" value="Chromosome"/>
</dbReference>
<dbReference type="AlphaFoldDB" id="A0A1X1T0D1"/>
<dbReference type="InterPro" id="IPR001041">
    <property type="entry name" value="2Fe-2S_ferredoxin-type"/>
</dbReference>
<evidence type="ECO:0000313" key="8">
    <source>
        <dbReference type="EMBL" id="BBZ08774.1"/>
    </source>
</evidence>
<dbReference type="InterPro" id="IPR036010">
    <property type="entry name" value="2Fe-2S_ferredoxin-like_sf"/>
</dbReference>
<dbReference type="EMBL" id="LQOS01000045">
    <property type="protein sequence ID" value="ORV37705.1"/>
    <property type="molecule type" value="Genomic_DNA"/>
</dbReference>
<reference evidence="9 10" key="1">
    <citation type="submission" date="2016-01" db="EMBL/GenBank/DDBJ databases">
        <title>The new phylogeny of the genus Mycobacterium.</title>
        <authorList>
            <person name="Tarcisio F."/>
            <person name="Conor M."/>
            <person name="Antonella G."/>
            <person name="Elisabetta G."/>
            <person name="Giulia F.S."/>
            <person name="Sara T."/>
            <person name="Anna F."/>
            <person name="Clotilde B."/>
            <person name="Roberto B."/>
            <person name="Veronica D.S."/>
            <person name="Fabio R."/>
            <person name="Monica P."/>
            <person name="Olivier J."/>
            <person name="Enrico T."/>
            <person name="Nicola S."/>
        </authorList>
    </citation>
    <scope>NUCLEOTIDE SEQUENCE [LARGE SCALE GENOMIC DNA]</scope>
    <source>
        <strain evidence="9 10">DSM 44339</strain>
    </source>
</reference>
<keyword evidence="10" id="KW-1185">Reference proteome</keyword>
<dbReference type="PROSITE" id="PS51085">
    <property type="entry name" value="2FE2S_FER_2"/>
    <property type="match status" value="1"/>
</dbReference>
<organism evidence="9 10">
    <name type="scientific">Mycolicibacterium doricum</name>
    <dbReference type="NCBI Taxonomy" id="126673"/>
    <lineage>
        <taxon>Bacteria</taxon>
        <taxon>Bacillati</taxon>
        <taxon>Actinomycetota</taxon>
        <taxon>Actinomycetes</taxon>
        <taxon>Mycobacteriales</taxon>
        <taxon>Mycobacteriaceae</taxon>
        <taxon>Mycolicibacterium</taxon>
    </lineage>
</organism>
<comment type="cofactor">
    <cofactor evidence="6">
        <name>[2Fe-2S] cluster</name>
        <dbReference type="ChEBI" id="CHEBI:190135"/>
    </cofactor>
</comment>
<feature type="domain" description="2Fe-2S ferredoxin-type" evidence="7">
    <location>
        <begin position="2"/>
        <end position="105"/>
    </location>
</feature>
<dbReference type="Proteomes" id="UP000193564">
    <property type="component" value="Unassembled WGS sequence"/>
</dbReference>
<dbReference type="SUPFAM" id="SSF54292">
    <property type="entry name" value="2Fe-2S ferredoxin-like"/>
    <property type="match status" value="1"/>
</dbReference>
<dbReference type="EMBL" id="AP022605">
    <property type="protein sequence ID" value="BBZ08774.1"/>
    <property type="molecule type" value="Genomic_DNA"/>
</dbReference>
<keyword evidence="5" id="KW-0411">Iron-sulfur</keyword>
<dbReference type="KEGG" id="mdr:MDOR_29430"/>
<dbReference type="PRINTS" id="PR00355">
    <property type="entry name" value="ADRENODOXIN"/>
</dbReference>